<dbReference type="Proteomes" id="UP001610335">
    <property type="component" value="Unassembled WGS sequence"/>
</dbReference>
<evidence type="ECO:0000313" key="4">
    <source>
        <dbReference type="EMBL" id="KAL2817292.1"/>
    </source>
</evidence>
<evidence type="ECO:0000256" key="2">
    <source>
        <dbReference type="SAM" id="MobiDB-lite"/>
    </source>
</evidence>
<keyword evidence="5" id="KW-1185">Reference proteome</keyword>
<feature type="compositionally biased region" description="Polar residues" evidence="2">
    <location>
        <begin position="237"/>
        <end position="254"/>
    </location>
</feature>
<feature type="chain" id="PRO_5045283649" evidence="3">
    <location>
        <begin position="26"/>
        <end position="350"/>
    </location>
</feature>
<evidence type="ECO:0000256" key="1">
    <source>
        <dbReference type="ARBA" id="ARBA00023604"/>
    </source>
</evidence>
<organism evidence="4 5">
    <name type="scientific">Aspergillus cavernicola</name>
    <dbReference type="NCBI Taxonomy" id="176166"/>
    <lineage>
        <taxon>Eukaryota</taxon>
        <taxon>Fungi</taxon>
        <taxon>Dikarya</taxon>
        <taxon>Ascomycota</taxon>
        <taxon>Pezizomycotina</taxon>
        <taxon>Eurotiomycetes</taxon>
        <taxon>Eurotiomycetidae</taxon>
        <taxon>Eurotiales</taxon>
        <taxon>Aspergillaceae</taxon>
        <taxon>Aspergillus</taxon>
        <taxon>Aspergillus subgen. Nidulantes</taxon>
    </lineage>
</organism>
<comment type="similarity">
    <text evidence="1">Belongs to the asaB hydroxylase/desaturase family.</text>
</comment>
<protein>
    <submittedName>
        <fullName evidence="4">Uncharacterized protein</fullName>
    </submittedName>
</protein>
<keyword evidence="3" id="KW-0732">Signal</keyword>
<dbReference type="EMBL" id="JBFXLS010000093">
    <property type="protein sequence ID" value="KAL2817292.1"/>
    <property type="molecule type" value="Genomic_DNA"/>
</dbReference>
<feature type="region of interest" description="Disordered" evidence="2">
    <location>
        <begin position="237"/>
        <end position="263"/>
    </location>
</feature>
<feature type="signal peptide" evidence="3">
    <location>
        <begin position="1"/>
        <end position="25"/>
    </location>
</feature>
<dbReference type="PANTHER" id="PTHR34598">
    <property type="entry name" value="BLL6449 PROTEIN"/>
    <property type="match status" value="1"/>
</dbReference>
<sequence length="350" mass="36825">MTSRLLLTLTLTLTLLISLLPIIHAQIGYDAKTKHFLCPSPNTHHCVAGSLRGSSIISCYEQPSQPGIAVCAFNGTGYTLSNPRVRVYIPETSLCEDIPLIRAISDDGTDGSATHQSEPESKGGIFEHDEKMIVKSPVLWPTPALVPQDMSLSSFVGTPSMSTSTLGGGTVCLDPWDGGGSRVGDWYGEALTLNIVLVIPTQGVIATGMQAQPSSGIFVGQGQGQGQTVGVGVSSPFSTPTEGSGLLDSSTPGLESSMPPSKAGGIGWNGSGVAETGLSNDVVYDPGMTWFYMNPQDNDEILLFKSFDTKKEAIQCVPHSASTHQSIPSGAAPRDRIEVRALAFTSIVEQ</sequence>
<dbReference type="InterPro" id="IPR044053">
    <property type="entry name" value="AsaB-like"/>
</dbReference>
<gene>
    <name evidence="4" type="ORF">BDW59DRAFT_166014</name>
</gene>
<accession>A0ABR4HPI8</accession>
<reference evidence="4 5" key="1">
    <citation type="submission" date="2024-07" db="EMBL/GenBank/DDBJ databases">
        <title>Section-level genome sequencing and comparative genomics of Aspergillus sections Usti and Cavernicolus.</title>
        <authorList>
            <consortium name="Lawrence Berkeley National Laboratory"/>
            <person name="Nybo J.L."/>
            <person name="Vesth T.C."/>
            <person name="Theobald S."/>
            <person name="Frisvad J.C."/>
            <person name="Larsen T.O."/>
            <person name="Kjaerboelling I."/>
            <person name="Rothschild-Mancinelli K."/>
            <person name="Lyhne E.K."/>
            <person name="Kogle M.E."/>
            <person name="Barry K."/>
            <person name="Clum A."/>
            <person name="Na H."/>
            <person name="Ledsgaard L."/>
            <person name="Lin J."/>
            <person name="Lipzen A."/>
            <person name="Kuo A."/>
            <person name="Riley R."/>
            <person name="Mondo S."/>
            <person name="LaButti K."/>
            <person name="Haridas S."/>
            <person name="Pangalinan J."/>
            <person name="Salamov A.A."/>
            <person name="Simmons B.A."/>
            <person name="Magnuson J.K."/>
            <person name="Chen J."/>
            <person name="Drula E."/>
            <person name="Henrissat B."/>
            <person name="Wiebenga A."/>
            <person name="Lubbers R.J."/>
            <person name="Gomes A.C."/>
            <person name="Makela M.R."/>
            <person name="Stajich J."/>
            <person name="Grigoriev I.V."/>
            <person name="Mortensen U.H."/>
            <person name="De vries R.P."/>
            <person name="Baker S.E."/>
            <person name="Andersen M.R."/>
        </authorList>
    </citation>
    <scope>NUCLEOTIDE SEQUENCE [LARGE SCALE GENOMIC DNA]</scope>
    <source>
        <strain evidence="4 5">CBS 600.67</strain>
    </source>
</reference>
<evidence type="ECO:0000313" key="5">
    <source>
        <dbReference type="Proteomes" id="UP001610335"/>
    </source>
</evidence>
<proteinExistence type="inferred from homology"/>
<evidence type="ECO:0000256" key="3">
    <source>
        <dbReference type="SAM" id="SignalP"/>
    </source>
</evidence>
<dbReference type="PANTHER" id="PTHR34598:SF3">
    <property type="entry name" value="OXIDOREDUCTASE AN1597"/>
    <property type="match status" value="1"/>
</dbReference>
<comment type="caution">
    <text evidence="4">The sequence shown here is derived from an EMBL/GenBank/DDBJ whole genome shotgun (WGS) entry which is preliminary data.</text>
</comment>
<name>A0ABR4HPI8_9EURO</name>